<dbReference type="PANTHER" id="PTHR47377:SF1">
    <property type="entry name" value="RHODANESE-LIKE DOMAIN-CONTAINING PROTEIN 4, CHLOROPLASTIC"/>
    <property type="match status" value="1"/>
</dbReference>
<feature type="domain" description="GH18" evidence="17">
    <location>
        <begin position="112"/>
        <end position="442"/>
    </location>
</feature>
<dbReference type="EMBL" id="RDQH01000333">
    <property type="protein sequence ID" value="RXH92845.1"/>
    <property type="molecule type" value="Genomic_DNA"/>
</dbReference>
<dbReference type="GO" id="GO:0005634">
    <property type="term" value="C:nucleus"/>
    <property type="evidence" value="ECO:0007669"/>
    <property type="project" value="UniProtKB-SubCell"/>
</dbReference>
<dbReference type="CDD" id="cd02876">
    <property type="entry name" value="GH18_SI-CLP"/>
    <property type="match status" value="1"/>
</dbReference>
<feature type="region of interest" description="Disordered" evidence="15">
    <location>
        <begin position="837"/>
        <end position="857"/>
    </location>
</feature>
<keyword evidence="16" id="KW-1133">Transmembrane helix</keyword>
<dbReference type="InterPro" id="IPR007125">
    <property type="entry name" value="H2A/H2B/H3"/>
</dbReference>
<keyword evidence="10" id="KW-0238">DNA-binding</keyword>
<dbReference type="FunFam" id="3.10.50.10:FF:000002">
    <property type="entry name" value="Chitinase domain-containing protein 1"/>
    <property type="match status" value="1"/>
</dbReference>
<dbReference type="GO" id="GO:0005975">
    <property type="term" value="P:carbohydrate metabolic process"/>
    <property type="evidence" value="ECO:0007669"/>
    <property type="project" value="InterPro"/>
</dbReference>
<dbReference type="PANTHER" id="PTHR47377">
    <property type="entry name" value="RHODANESE-LIKE DOMAIN-CONTAINING PROTEIN 4, CHLOROPLASTIC"/>
    <property type="match status" value="1"/>
</dbReference>
<keyword evidence="12" id="KW-0539">Nucleus</keyword>
<dbReference type="SUPFAM" id="SSF52821">
    <property type="entry name" value="Rhodanese/Cell cycle control phosphatase"/>
    <property type="match status" value="1"/>
</dbReference>
<dbReference type="GO" id="GO:0005764">
    <property type="term" value="C:lysosome"/>
    <property type="evidence" value="ECO:0007669"/>
    <property type="project" value="UniProtKB-SubCell"/>
</dbReference>
<evidence type="ECO:0000259" key="17">
    <source>
        <dbReference type="PROSITE" id="PS51910"/>
    </source>
</evidence>
<name>A0A498JDC3_MALDO</name>
<evidence type="ECO:0000256" key="1">
    <source>
        <dbReference type="ARBA" id="ARBA00004123"/>
    </source>
</evidence>
<keyword evidence="16" id="KW-0812">Transmembrane</keyword>
<dbReference type="InterPro" id="IPR009072">
    <property type="entry name" value="Histone-fold"/>
</dbReference>
<accession>A0A498JDC3</accession>
<evidence type="ECO:0000256" key="4">
    <source>
        <dbReference type="ARBA" id="ARBA00004613"/>
    </source>
</evidence>
<evidence type="ECO:0000256" key="3">
    <source>
        <dbReference type="ARBA" id="ARBA00004371"/>
    </source>
</evidence>
<evidence type="ECO:0000256" key="8">
    <source>
        <dbReference type="ARBA" id="ARBA00022729"/>
    </source>
</evidence>
<comment type="caution">
    <text evidence="18">The sequence shown here is derived from an EMBL/GenBank/DDBJ whole genome shotgun (WGS) entry which is preliminary data.</text>
</comment>
<sequence>MAKKRERRVAPSSNRGEDRVEPSGQLRDANGQHIVTFVLFFCVAVATAVLAYRIKYAPTANPTNYAVYERGIVKPDVNYQEILTASTLPIDFCNLSENGKVSENTSGRHFVYPVLAYITPWNSKGYDMAKWFNSKFTHLSPIWYDLKSQGNSLILEGRHNADMGWISDLRMAGDAWVLPRVVLEAFPAELLTKKKQRSKAINLIVNECKEMRYDGIVLESWSRWAAYRILHDPSLRNLALQFIKELGDALHGVSLERNDKQRLQLVYVIGPPHSEKLQPHDFGPKDLQSLDDAVDGFSLMTYDFSGPNNPGPNAPLKWIHSTMQLLLGTNKNSALACKIFLGINFYGNDFVLTGGPGGGAITGRDYLSLLEKHKPELEWEKNSAEHLFFYSDDESNYHAVFYPSPMSISVRLEEARKWGCGISIWEIGQASLTPIRSVLGDRRKIPSLPSISLPKFSNPTGLKASQESSSRSFHGGLLLLSSVFNAGFAKALSNEEALGQTVSGGGGDLEVGGVLDSVISFVTDNPAVVAGGFAVLAVPLILSQVLKPPKPFGVDSARSAYAKLGEEANAQLLDIRSPADFRQFGTPDVKGLGKKAVSIVYKGEDKPVYHKIDSDYNVVSLTFIFHMLVTFVLFPKLICEANPANVLMEARFDENSELVAELVTVNGFKAAYAIKDGAEGPRGWVNSGLPWTPPTKALSFDFGNLTDALNDAVGEGSDTLSLSLGVAAATGLGLLAFTELETILQVLGSAALVQFASKKLLFAEDRKETLQQVDKFLTTKVAPKELVDDIKQIGTALLPVTVSKALPAPAEPTPEPTAASDTVQKAEAVVEPKVEAATEATLEPNSVPKPEVKAESLPGISKPLSPFPYVDLWVDVIHGCRPKLGGLTCSTGPGTQQKKRRYRPGTVALREIRHLQKTVEMIIPAAPFIRTVREITNFVSREPKRWTPDALLAIQEAAEDYVIQLFEDSNLCAIHAKRVTLMKKDFELARRIGGKGRIWGGMQIFVKSRTGKTITLEVWRELRYYR</sequence>
<dbReference type="Gene3D" id="3.10.50.10">
    <property type="match status" value="1"/>
</dbReference>
<dbReference type="FunFam" id="1.10.20.10:FF:000085">
    <property type="entry name" value="Histone H3.2"/>
    <property type="match status" value="1"/>
</dbReference>
<dbReference type="InterPro" id="IPR017853">
    <property type="entry name" value="GH"/>
</dbReference>
<feature type="region of interest" description="Disordered" evidence="15">
    <location>
        <begin position="807"/>
        <end position="826"/>
    </location>
</feature>
<keyword evidence="19" id="KW-1185">Reference proteome</keyword>
<comment type="subcellular location">
    <subcellularLocation>
        <location evidence="2">Chromosome</location>
    </subcellularLocation>
    <subcellularLocation>
        <location evidence="3">Lysosome</location>
    </subcellularLocation>
    <subcellularLocation>
        <location evidence="1">Nucleus</location>
    </subcellularLocation>
    <subcellularLocation>
        <location evidence="4">Secreted</location>
    </subcellularLocation>
</comment>
<evidence type="ECO:0000256" key="11">
    <source>
        <dbReference type="ARBA" id="ARBA00023228"/>
    </source>
</evidence>
<gene>
    <name evidence="18" type="ORF">DVH24_011869</name>
</gene>
<dbReference type="SMART" id="SM00428">
    <property type="entry name" value="H3"/>
    <property type="match status" value="1"/>
</dbReference>
<keyword evidence="9" id="KW-0007">Acetylation</keyword>
<keyword evidence="11" id="KW-0458">Lysosome</keyword>
<dbReference type="AlphaFoldDB" id="A0A498JDC3"/>
<dbReference type="SMART" id="SM00636">
    <property type="entry name" value="Glyco_18"/>
    <property type="match status" value="1"/>
</dbReference>
<dbReference type="GO" id="GO:0030527">
    <property type="term" value="F:structural constituent of chromatin"/>
    <property type="evidence" value="ECO:0007669"/>
    <property type="project" value="InterPro"/>
</dbReference>
<dbReference type="CDD" id="cd22911">
    <property type="entry name" value="HFD_H3"/>
    <property type="match status" value="1"/>
</dbReference>
<dbReference type="GO" id="GO:0003677">
    <property type="term" value="F:DNA binding"/>
    <property type="evidence" value="ECO:0007669"/>
    <property type="project" value="UniProtKB-KW"/>
</dbReference>
<dbReference type="STRING" id="3750.A0A498JDC3"/>
<evidence type="ECO:0000256" key="6">
    <source>
        <dbReference type="ARBA" id="ARBA00022454"/>
    </source>
</evidence>
<proteinExistence type="inferred from homology"/>
<keyword evidence="16" id="KW-0472">Membrane</keyword>
<dbReference type="GO" id="GO:0005576">
    <property type="term" value="C:extracellular region"/>
    <property type="evidence" value="ECO:0007669"/>
    <property type="project" value="UniProtKB-SubCell"/>
</dbReference>
<dbReference type="Pfam" id="PF00704">
    <property type="entry name" value="Glyco_hydro_18"/>
    <property type="match status" value="1"/>
</dbReference>
<dbReference type="Gene3D" id="3.20.20.80">
    <property type="entry name" value="Glycosidases"/>
    <property type="match status" value="1"/>
</dbReference>
<keyword evidence="8" id="KW-0732">Signal</keyword>
<dbReference type="Proteomes" id="UP000290289">
    <property type="component" value="Chromosome 7"/>
</dbReference>
<dbReference type="FunFam" id="3.20.20.80:FF:000028">
    <property type="entry name" value="Chitinase domain-containing protein 1"/>
    <property type="match status" value="1"/>
</dbReference>
<keyword evidence="7" id="KW-0964">Secreted</keyword>
<dbReference type="InterPro" id="IPR044240">
    <property type="entry name" value="STR4-like"/>
</dbReference>
<reference evidence="18 19" key="1">
    <citation type="submission" date="2018-10" db="EMBL/GenBank/DDBJ databases">
        <title>A high-quality apple genome assembly.</title>
        <authorList>
            <person name="Hu J."/>
        </authorList>
    </citation>
    <scope>NUCLEOTIDE SEQUENCE [LARGE SCALE GENOMIC DNA]</scope>
    <source>
        <strain evidence="19">cv. HFTH1</strain>
        <tissue evidence="18">Young leaf</tissue>
    </source>
</reference>
<feature type="region of interest" description="Disordered" evidence="15">
    <location>
        <begin position="1"/>
        <end position="25"/>
    </location>
</feature>
<dbReference type="InterPro" id="IPR029070">
    <property type="entry name" value="Chitinase_insertion_sf"/>
</dbReference>
<dbReference type="InterPro" id="IPR036873">
    <property type="entry name" value="Rhodanese-like_dom_sf"/>
</dbReference>
<dbReference type="Gene3D" id="3.40.250.10">
    <property type="entry name" value="Rhodanese-like domain"/>
    <property type="match status" value="1"/>
</dbReference>
<dbReference type="PROSITE" id="PS51910">
    <property type="entry name" value="GH18_2"/>
    <property type="match status" value="1"/>
</dbReference>
<evidence type="ECO:0000256" key="7">
    <source>
        <dbReference type="ARBA" id="ARBA00022525"/>
    </source>
</evidence>
<comment type="similarity">
    <text evidence="5">Belongs to the histone H3 family.</text>
</comment>
<evidence type="ECO:0000256" key="2">
    <source>
        <dbReference type="ARBA" id="ARBA00004286"/>
    </source>
</evidence>
<feature type="compositionally biased region" description="Low complexity" evidence="15">
    <location>
        <begin position="816"/>
        <end position="826"/>
    </location>
</feature>
<dbReference type="PRINTS" id="PR00622">
    <property type="entry name" value="HISTONEH3"/>
</dbReference>
<evidence type="ECO:0000256" key="10">
    <source>
        <dbReference type="ARBA" id="ARBA00023125"/>
    </source>
</evidence>
<protein>
    <recommendedName>
        <fullName evidence="14">Chitinase domain-containing protein 1</fullName>
    </recommendedName>
</protein>
<dbReference type="Gene3D" id="1.10.20.10">
    <property type="entry name" value="Histone, subunit A"/>
    <property type="match status" value="1"/>
</dbReference>
<organism evidence="18 19">
    <name type="scientific">Malus domestica</name>
    <name type="common">Apple</name>
    <name type="synonym">Pyrus malus</name>
    <dbReference type="NCBI Taxonomy" id="3750"/>
    <lineage>
        <taxon>Eukaryota</taxon>
        <taxon>Viridiplantae</taxon>
        <taxon>Streptophyta</taxon>
        <taxon>Embryophyta</taxon>
        <taxon>Tracheophyta</taxon>
        <taxon>Spermatophyta</taxon>
        <taxon>Magnoliopsida</taxon>
        <taxon>eudicotyledons</taxon>
        <taxon>Gunneridae</taxon>
        <taxon>Pentapetalae</taxon>
        <taxon>rosids</taxon>
        <taxon>fabids</taxon>
        <taxon>Rosales</taxon>
        <taxon>Rosaceae</taxon>
        <taxon>Amygdaloideae</taxon>
        <taxon>Maleae</taxon>
        <taxon>Malus</taxon>
    </lineage>
</organism>
<evidence type="ECO:0000256" key="12">
    <source>
        <dbReference type="ARBA" id="ARBA00023242"/>
    </source>
</evidence>
<dbReference type="InterPro" id="IPR011583">
    <property type="entry name" value="Chitinase_II/V-like_cat"/>
</dbReference>
<dbReference type="SUPFAM" id="SSF47113">
    <property type="entry name" value="Histone-fold"/>
    <property type="match status" value="1"/>
</dbReference>
<keyword evidence="13" id="KW-0544">Nucleosome core</keyword>
<evidence type="ECO:0000256" key="14">
    <source>
        <dbReference type="ARBA" id="ARBA00040976"/>
    </source>
</evidence>
<dbReference type="Pfam" id="PF00125">
    <property type="entry name" value="Histone"/>
    <property type="match status" value="1"/>
</dbReference>
<evidence type="ECO:0000256" key="16">
    <source>
        <dbReference type="SAM" id="Phobius"/>
    </source>
</evidence>
<evidence type="ECO:0000313" key="19">
    <source>
        <dbReference type="Proteomes" id="UP000290289"/>
    </source>
</evidence>
<dbReference type="GO" id="GO:0046982">
    <property type="term" value="F:protein heterodimerization activity"/>
    <property type="evidence" value="ECO:0007669"/>
    <property type="project" value="InterPro"/>
</dbReference>
<feature type="transmembrane region" description="Helical" evidence="16">
    <location>
        <begin position="34"/>
        <end position="54"/>
    </location>
</feature>
<dbReference type="GO" id="GO:0000786">
    <property type="term" value="C:nucleosome"/>
    <property type="evidence" value="ECO:0007669"/>
    <property type="project" value="UniProtKB-KW"/>
</dbReference>
<evidence type="ECO:0000256" key="5">
    <source>
        <dbReference type="ARBA" id="ARBA00010343"/>
    </source>
</evidence>
<evidence type="ECO:0000256" key="15">
    <source>
        <dbReference type="SAM" id="MobiDB-lite"/>
    </source>
</evidence>
<dbReference type="SUPFAM" id="SSF51445">
    <property type="entry name" value="(Trans)glycosidases"/>
    <property type="match status" value="1"/>
</dbReference>
<dbReference type="InterPro" id="IPR001223">
    <property type="entry name" value="Glyco_hydro18_cat"/>
</dbReference>
<evidence type="ECO:0000313" key="18">
    <source>
        <dbReference type="EMBL" id="RXH92845.1"/>
    </source>
</evidence>
<evidence type="ECO:0000256" key="13">
    <source>
        <dbReference type="ARBA" id="ARBA00023269"/>
    </source>
</evidence>
<evidence type="ECO:0000256" key="9">
    <source>
        <dbReference type="ARBA" id="ARBA00022990"/>
    </source>
</evidence>
<dbReference type="InterPro" id="IPR000164">
    <property type="entry name" value="Histone_H3/CENP-A"/>
</dbReference>
<keyword evidence="6" id="KW-0158">Chromosome</keyword>
<dbReference type="GO" id="GO:0008061">
    <property type="term" value="F:chitin binding"/>
    <property type="evidence" value="ECO:0007669"/>
    <property type="project" value="InterPro"/>
</dbReference>